<name>A0A3P8C5S0_9TREM</name>
<evidence type="ECO:0000256" key="1">
    <source>
        <dbReference type="ARBA" id="ARBA00022468"/>
    </source>
</evidence>
<keyword evidence="4" id="KW-1185">Reference proteome</keyword>
<dbReference type="GO" id="GO:0005096">
    <property type="term" value="F:GTPase activator activity"/>
    <property type="evidence" value="ECO:0007669"/>
    <property type="project" value="UniProtKB-KW"/>
</dbReference>
<accession>A0A3P8C5S0</accession>
<dbReference type="Pfam" id="PF00620">
    <property type="entry name" value="RhoGAP"/>
    <property type="match status" value="1"/>
</dbReference>
<dbReference type="InterPro" id="IPR008936">
    <property type="entry name" value="Rho_GTPase_activation_prot"/>
</dbReference>
<dbReference type="InterPro" id="IPR051854">
    <property type="entry name" value="Rho-type_GAP"/>
</dbReference>
<evidence type="ECO:0000313" key="4">
    <source>
        <dbReference type="Proteomes" id="UP000269396"/>
    </source>
</evidence>
<dbReference type="PANTHER" id="PTHR46075:SF2">
    <property type="entry name" value="RHO GTPASE ACTIVATING PROTEIN AT 5A, ISOFORM A"/>
    <property type="match status" value="1"/>
</dbReference>
<gene>
    <name evidence="3" type="ORF">SMTD_LOCUS1571</name>
</gene>
<protein>
    <recommendedName>
        <fullName evidence="2">Rho-GAP domain-containing protein</fullName>
    </recommendedName>
</protein>
<evidence type="ECO:0000313" key="3">
    <source>
        <dbReference type="EMBL" id="VDO79372.1"/>
    </source>
</evidence>
<evidence type="ECO:0000259" key="2">
    <source>
        <dbReference type="PROSITE" id="PS50238"/>
    </source>
</evidence>
<reference evidence="3 4" key="1">
    <citation type="submission" date="2018-11" db="EMBL/GenBank/DDBJ databases">
        <authorList>
            <consortium name="Pathogen Informatics"/>
        </authorList>
    </citation>
    <scope>NUCLEOTIDE SEQUENCE [LARGE SCALE GENOMIC DNA]</scope>
    <source>
        <strain>Denwood</strain>
        <strain evidence="4">Zambia</strain>
    </source>
</reference>
<dbReference type="EMBL" id="UZAL01001769">
    <property type="protein sequence ID" value="VDO79372.1"/>
    <property type="molecule type" value="Genomic_DNA"/>
</dbReference>
<dbReference type="GO" id="GO:0007165">
    <property type="term" value="P:signal transduction"/>
    <property type="evidence" value="ECO:0007669"/>
    <property type="project" value="InterPro"/>
</dbReference>
<sequence length="87" mass="10096">MLIKCIQEVERRDGLRCEGLYRIPGNYDLVEELRTEFDKDPELANVSEARVRDINVLTSLIKSFLRQLPVPLITYEAYPDLLDVVSK</sequence>
<keyword evidence="1" id="KW-0343">GTPase activation</keyword>
<dbReference type="SUPFAM" id="SSF48350">
    <property type="entry name" value="GTPase activation domain, GAP"/>
    <property type="match status" value="1"/>
</dbReference>
<dbReference type="InterPro" id="IPR000198">
    <property type="entry name" value="RhoGAP_dom"/>
</dbReference>
<feature type="domain" description="Rho-GAP" evidence="2">
    <location>
        <begin position="1"/>
        <end position="87"/>
    </location>
</feature>
<dbReference type="AlphaFoldDB" id="A0A3P8C5S0"/>
<dbReference type="Proteomes" id="UP000269396">
    <property type="component" value="Unassembled WGS sequence"/>
</dbReference>
<dbReference type="Gene3D" id="1.10.555.10">
    <property type="entry name" value="Rho GTPase activation protein"/>
    <property type="match status" value="1"/>
</dbReference>
<organism evidence="3 4">
    <name type="scientific">Schistosoma mattheei</name>
    <dbReference type="NCBI Taxonomy" id="31246"/>
    <lineage>
        <taxon>Eukaryota</taxon>
        <taxon>Metazoa</taxon>
        <taxon>Spiralia</taxon>
        <taxon>Lophotrochozoa</taxon>
        <taxon>Platyhelminthes</taxon>
        <taxon>Trematoda</taxon>
        <taxon>Digenea</taxon>
        <taxon>Strigeidida</taxon>
        <taxon>Schistosomatoidea</taxon>
        <taxon>Schistosomatidae</taxon>
        <taxon>Schistosoma</taxon>
    </lineage>
</organism>
<dbReference type="PROSITE" id="PS50238">
    <property type="entry name" value="RHOGAP"/>
    <property type="match status" value="1"/>
</dbReference>
<proteinExistence type="predicted"/>
<dbReference type="PANTHER" id="PTHR46075">
    <property type="entry name" value="CHIMERIN FAMILY MEMBER"/>
    <property type="match status" value="1"/>
</dbReference>